<dbReference type="SMART" id="SM00575">
    <property type="entry name" value="ZnF_PMZ"/>
    <property type="match status" value="1"/>
</dbReference>
<dbReference type="Proteomes" id="UP000235145">
    <property type="component" value="Unassembled WGS sequence"/>
</dbReference>
<keyword evidence="1" id="KW-0479">Metal-binding</keyword>
<dbReference type="PROSITE" id="PS50966">
    <property type="entry name" value="ZF_SWIM"/>
    <property type="match status" value="1"/>
</dbReference>
<dbReference type="GO" id="GO:0008270">
    <property type="term" value="F:zinc ion binding"/>
    <property type="evidence" value="ECO:0007669"/>
    <property type="project" value="UniProtKB-KW"/>
</dbReference>
<evidence type="ECO:0000313" key="7">
    <source>
        <dbReference type="EMBL" id="KAJ0192704.1"/>
    </source>
</evidence>
<evidence type="ECO:0000313" key="8">
    <source>
        <dbReference type="Proteomes" id="UP000235145"/>
    </source>
</evidence>
<dbReference type="InterPro" id="IPR018289">
    <property type="entry name" value="MULE_transposase_dom"/>
</dbReference>
<proteinExistence type="predicted"/>
<feature type="domain" description="SWIM-type" evidence="6">
    <location>
        <begin position="447"/>
        <end position="485"/>
    </location>
</feature>
<dbReference type="InterPro" id="IPR007527">
    <property type="entry name" value="Znf_SWIM"/>
</dbReference>
<comment type="caution">
    <text evidence="7">The sequence shown here is derived from an EMBL/GenBank/DDBJ whole genome shotgun (WGS) entry which is preliminary data.</text>
</comment>
<name>A0A9R1USW9_LACSA</name>
<keyword evidence="8" id="KW-1185">Reference proteome</keyword>
<keyword evidence="3" id="KW-0862">Zinc</keyword>
<keyword evidence="5" id="KW-0812">Transmembrane</keyword>
<sequence length="642" mass="74762">MVKKDTMLAQFVLDIRHVVDLMLREGELLLRKMDALLFQSSKISDNHEPVAQDQLHLLRINRTMDFLDESFIHKVGTCNISASKAYNLVSSMKGGFDSRGGTAVVFKTFHRDLNCKIGVKDSQMVVDILTNRKFFKKMLMIILLDFFGLMILHKPTIRNLEMYYLLMPLIKQTIDYHKRCVTFVAGLLARETADAYVWLLEVFLKAFVKPPMMIVTDQDSSMKKAVNFVFPESKHRLCMWHITQKHEEKIPIDVYNHPDFQKTFFDIIWNLQCSPQDFESSWSTMLDNFHLKENGWLRSIFKIRDLWIPTFMRDLELFESLNNAFSHCLHHKSNLVKFKMSFDSAMEKQRHHQYLFDYQSTTTTPKLRTPLAIEKHASEIYTHNIFLDIQKELYKSVFYCVQVSVVIKHEKEKKLIGKNVNEDEESDDFYRNSLPSHCPNTRYKIILKVLLSRSDDSNSISCSCMLFVQEGLLCRHMFFILNMKKYDEIPSNFILRLGKDIIGDGLLRKNKNECLIQDAYAILRLSINKIANNEDELAKYIKQLHEVDSGIPLCTSSRASSSRSVHIEKVIGAAVPDVINIHNPEGIRNKGWASGKRIKGTREKVIEKSKKGTRLRSLFHKPNHNARICILRFKKSDLESKF</sequence>
<protein>
    <recommendedName>
        <fullName evidence="6">SWIM-type domain-containing protein</fullName>
    </recommendedName>
</protein>
<evidence type="ECO:0000256" key="4">
    <source>
        <dbReference type="PROSITE-ProRule" id="PRU00325"/>
    </source>
</evidence>
<dbReference type="Pfam" id="PF10551">
    <property type="entry name" value="MULE"/>
    <property type="match status" value="1"/>
</dbReference>
<accession>A0A9R1USW9</accession>
<evidence type="ECO:0000256" key="3">
    <source>
        <dbReference type="ARBA" id="ARBA00022833"/>
    </source>
</evidence>
<dbReference type="PANTHER" id="PTHR47718">
    <property type="entry name" value="OS01G0519700 PROTEIN"/>
    <property type="match status" value="1"/>
</dbReference>
<reference evidence="7 8" key="1">
    <citation type="journal article" date="2017" name="Nat. Commun.">
        <title>Genome assembly with in vitro proximity ligation data and whole-genome triplication in lettuce.</title>
        <authorList>
            <person name="Reyes-Chin-Wo S."/>
            <person name="Wang Z."/>
            <person name="Yang X."/>
            <person name="Kozik A."/>
            <person name="Arikit S."/>
            <person name="Song C."/>
            <person name="Xia L."/>
            <person name="Froenicke L."/>
            <person name="Lavelle D.O."/>
            <person name="Truco M.J."/>
            <person name="Xia R."/>
            <person name="Zhu S."/>
            <person name="Xu C."/>
            <person name="Xu H."/>
            <person name="Xu X."/>
            <person name="Cox K."/>
            <person name="Korf I."/>
            <person name="Meyers B.C."/>
            <person name="Michelmore R.W."/>
        </authorList>
    </citation>
    <scope>NUCLEOTIDE SEQUENCE [LARGE SCALE GENOMIC DNA]</scope>
    <source>
        <strain evidence="8">cv. Salinas</strain>
        <tissue evidence="7">Seedlings</tissue>
    </source>
</reference>
<keyword evidence="5" id="KW-0472">Membrane</keyword>
<organism evidence="7 8">
    <name type="scientific">Lactuca sativa</name>
    <name type="common">Garden lettuce</name>
    <dbReference type="NCBI Taxonomy" id="4236"/>
    <lineage>
        <taxon>Eukaryota</taxon>
        <taxon>Viridiplantae</taxon>
        <taxon>Streptophyta</taxon>
        <taxon>Embryophyta</taxon>
        <taxon>Tracheophyta</taxon>
        <taxon>Spermatophyta</taxon>
        <taxon>Magnoliopsida</taxon>
        <taxon>eudicotyledons</taxon>
        <taxon>Gunneridae</taxon>
        <taxon>Pentapetalae</taxon>
        <taxon>asterids</taxon>
        <taxon>campanulids</taxon>
        <taxon>Asterales</taxon>
        <taxon>Asteraceae</taxon>
        <taxon>Cichorioideae</taxon>
        <taxon>Cichorieae</taxon>
        <taxon>Lactucinae</taxon>
        <taxon>Lactuca</taxon>
    </lineage>
</organism>
<keyword evidence="5" id="KW-1133">Transmembrane helix</keyword>
<gene>
    <name evidence="7" type="ORF">LSAT_V11C800443410</name>
</gene>
<dbReference type="PANTHER" id="PTHR47718:SF12">
    <property type="entry name" value="PROTEIN FAR1-RELATED SEQUENCE"/>
    <property type="match status" value="1"/>
</dbReference>
<dbReference type="EMBL" id="NBSK02000008">
    <property type="protein sequence ID" value="KAJ0192704.1"/>
    <property type="molecule type" value="Genomic_DNA"/>
</dbReference>
<evidence type="ECO:0000256" key="1">
    <source>
        <dbReference type="ARBA" id="ARBA00022723"/>
    </source>
</evidence>
<dbReference type="InterPro" id="IPR006564">
    <property type="entry name" value="Znf_PMZ"/>
</dbReference>
<evidence type="ECO:0000256" key="2">
    <source>
        <dbReference type="ARBA" id="ARBA00022771"/>
    </source>
</evidence>
<evidence type="ECO:0000256" key="5">
    <source>
        <dbReference type="SAM" id="Phobius"/>
    </source>
</evidence>
<keyword evidence="2 4" id="KW-0863">Zinc-finger</keyword>
<feature type="transmembrane region" description="Helical" evidence="5">
    <location>
        <begin position="134"/>
        <end position="152"/>
    </location>
</feature>
<dbReference type="AlphaFoldDB" id="A0A9R1USW9"/>
<evidence type="ECO:0000259" key="6">
    <source>
        <dbReference type="PROSITE" id="PS50966"/>
    </source>
</evidence>